<evidence type="ECO:0000256" key="6">
    <source>
        <dbReference type="ARBA" id="ARBA00022737"/>
    </source>
</evidence>
<evidence type="ECO:0000256" key="4">
    <source>
        <dbReference type="ARBA" id="ARBA00022602"/>
    </source>
</evidence>
<reference evidence="11" key="1">
    <citation type="journal article" date="2015" name="J. Biotechnol.">
        <title>The structure of the Cyberlindnera jadinii genome and its relation to Candida utilis analyzed by the occurrence of single nucleotide polymorphisms.</title>
        <authorList>
            <person name="Rupp O."/>
            <person name="Brinkrolf K."/>
            <person name="Buerth C."/>
            <person name="Kunigo M."/>
            <person name="Schneider J."/>
            <person name="Jaenicke S."/>
            <person name="Goesmann A."/>
            <person name="Puehler A."/>
            <person name="Jaeger K.-E."/>
            <person name="Ernst J.F."/>
        </authorList>
    </citation>
    <scope>NUCLEOTIDE SEQUENCE [LARGE SCALE GENOMIC DNA]</scope>
    <source>
        <strain evidence="11">ATCC 18201 / CBS 1600 / BCRC 20928 / JCM 3617 / NBRC 0987 / NRRL Y-1542</strain>
    </source>
</reference>
<evidence type="ECO:0000256" key="2">
    <source>
        <dbReference type="ARBA" id="ARBA00012656"/>
    </source>
</evidence>
<dbReference type="EMBL" id="CDQK01000001">
    <property type="protein sequence ID" value="CEP21026.1"/>
    <property type="molecule type" value="Genomic_DNA"/>
</dbReference>
<dbReference type="GO" id="GO:0097354">
    <property type="term" value="P:prenylation"/>
    <property type="evidence" value="ECO:0007669"/>
    <property type="project" value="UniProtKB-UniRule"/>
</dbReference>
<sequence>MVSSIQHGIKRFHLSEEARRQKLAKEEHTIKNYRALTENVLTLKAQGVFNDSAFKKTTDILDVNPEFYTVWNYRRDIIVNHYMQSLGEEGLVDLFDKELLYNMAKFREFPKVYWIWNHRTWLLENHPRVNWENELLLVEKIHKLDPRNFHGWTYRRYIISHMEKDKDLTLQEFEYTTKMINANFSNFSALHNRTKLIPKLFERGLLINTTHAQFLTKELEYLHNAMYTDPDDQSVFIYLRWLLTSDIFVQNITEEQYIEFLQQELETVKELNQLEKDDGKENSWCLQTVVTINQLIQGQTGEDKSEEITQCLKLLVDVDPLRRNRYIDLMKR</sequence>
<evidence type="ECO:0000256" key="3">
    <source>
        <dbReference type="ARBA" id="ARBA00014772"/>
    </source>
</evidence>
<keyword evidence="5 9" id="KW-0808">Transferase</keyword>
<dbReference type="Proteomes" id="UP000038830">
    <property type="component" value="Unassembled WGS sequence"/>
</dbReference>
<evidence type="ECO:0000313" key="11">
    <source>
        <dbReference type="Proteomes" id="UP000038830"/>
    </source>
</evidence>
<evidence type="ECO:0000256" key="1">
    <source>
        <dbReference type="ARBA" id="ARBA00006734"/>
    </source>
</evidence>
<evidence type="ECO:0000313" key="10">
    <source>
        <dbReference type="EMBL" id="CEP21026.1"/>
    </source>
</evidence>
<evidence type="ECO:0000256" key="9">
    <source>
        <dbReference type="RuleBase" id="RU367120"/>
    </source>
</evidence>
<dbReference type="SUPFAM" id="SSF48439">
    <property type="entry name" value="Protein prenylyltransferase"/>
    <property type="match status" value="1"/>
</dbReference>
<comment type="similarity">
    <text evidence="1 9">Belongs to the protein prenyltransferase subunit alpha family.</text>
</comment>
<protein>
    <recommendedName>
        <fullName evidence="3 9">Geranylgeranyl transferase type-2 subunit alpha</fullName>
        <ecNumber evidence="2 9">2.5.1.60</ecNumber>
    </recommendedName>
    <alternativeName>
        <fullName evidence="7 9">Geranylgeranyl transferase type II subunit alpha</fullName>
    </alternativeName>
</protein>
<organism evidence="10 11">
    <name type="scientific">Cyberlindnera jadinii (strain ATCC 18201 / CBS 1600 / BCRC 20928 / JCM 3617 / NBRC 0987 / NRRL Y-1542)</name>
    <name type="common">Torula yeast</name>
    <name type="synonym">Candida utilis</name>
    <dbReference type="NCBI Taxonomy" id="983966"/>
    <lineage>
        <taxon>Eukaryota</taxon>
        <taxon>Fungi</taxon>
        <taxon>Dikarya</taxon>
        <taxon>Ascomycota</taxon>
        <taxon>Saccharomycotina</taxon>
        <taxon>Saccharomycetes</taxon>
        <taxon>Phaffomycetales</taxon>
        <taxon>Phaffomycetaceae</taxon>
        <taxon>Cyberlindnera</taxon>
    </lineage>
</organism>
<dbReference type="FunFam" id="1.25.40.120:FF:000035">
    <property type="entry name" value="Geranylgeranyl transferase type-2 subunit alpha"/>
    <property type="match status" value="1"/>
</dbReference>
<dbReference type="Pfam" id="PF01239">
    <property type="entry name" value="PPTA"/>
    <property type="match status" value="5"/>
</dbReference>
<dbReference type="Gene3D" id="1.25.40.120">
    <property type="entry name" value="Protein prenylyltransferase"/>
    <property type="match status" value="1"/>
</dbReference>
<keyword evidence="6" id="KW-0677">Repeat</keyword>
<keyword evidence="4 9" id="KW-0637">Prenyltransferase</keyword>
<dbReference type="PANTHER" id="PTHR11129">
    <property type="entry name" value="PROTEIN FARNESYLTRANSFERASE ALPHA SUBUNIT/RAB GERANYLGERANYL TRANSFERASE ALPHA SUBUNIT"/>
    <property type="match status" value="1"/>
</dbReference>
<dbReference type="GO" id="GO:0005968">
    <property type="term" value="C:Rab-protein geranylgeranyltransferase complex"/>
    <property type="evidence" value="ECO:0007669"/>
    <property type="project" value="TreeGrafter"/>
</dbReference>
<comment type="catalytic activity">
    <reaction evidence="8 9">
        <text>geranylgeranyl diphosphate + L-cysteinyl-[protein] = S-geranylgeranyl-L-cysteinyl-[protein] + diphosphate</text>
        <dbReference type="Rhea" id="RHEA:21240"/>
        <dbReference type="Rhea" id="RHEA-COMP:10131"/>
        <dbReference type="Rhea" id="RHEA-COMP:11537"/>
        <dbReference type="ChEBI" id="CHEBI:29950"/>
        <dbReference type="ChEBI" id="CHEBI:33019"/>
        <dbReference type="ChEBI" id="CHEBI:57533"/>
        <dbReference type="ChEBI" id="CHEBI:86021"/>
        <dbReference type="EC" id="2.5.1.60"/>
    </reaction>
</comment>
<dbReference type="AlphaFoldDB" id="A0A0H5C066"/>
<evidence type="ECO:0000256" key="8">
    <source>
        <dbReference type="ARBA" id="ARBA00047658"/>
    </source>
</evidence>
<accession>A0A0H5C066</accession>
<evidence type="ECO:0000256" key="7">
    <source>
        <dbReference type="ARBA" id="ARBA00031267"/>
    </source>
</evidence>
<gene>
    <name evidence="10" type="primary">BET4</name>
    <name evidence="10" type="ORF">BN1211_1021</name>
</gene>
<evidence type="ECO:0000256" key="5">
    <source>
        <dbReference type="ARBA" id="ARBA00022679"/>
    </source>
</evidence>
<proteinExistence type="inferred from homology"/>
<dbReference type="EC" id="2.5.1.60" evidence="2 9"/>
<name>A0A0H5C066_CYBJN</name>
<dbReference type="InterPro" id="IPR002088">
    <property type="entry name" value="Prenyl_trans_a"/>
</dbReference>
<dbReference type="PANTHER" id="PTHR11129:SF2">
    <property type="entry name" value="GERANYLGERANYL TRANSFERASE TYPE-2 SUBUNIT ALPHA"/>
    <property type="match status" value="1"/>
</dbReference>
<dbReference type="GO" id="GO:0004663">
    <property type="term" value="F:Rab geranylgeranyltransferase activity"/>
    <property type="evidence" value="ECO:0007669"/>
    <property type="project" value="UniProtKB-UniRule"/>
</dbReference>
<comment type="function">
    <text evidence="9">Catalyzes the transfer of a geranyl-geranyl moiety from geranyl-geranyl pyrophosphate to cysteines occuring in specific C-terminal amino acid sequences.</text>
</comment>
<dbReference type="PROSITE" id="PS51147">
    <property type="entry name" value="PFTA"/>
    <property type="match status" value="5"/>
</dbReference>